<feature type="transmembrane region" description="Helical" evidence="1">
    <location>
        <begin position="123"/>
        <end position="143"/>
    </location>
</feature>
<reference evidence="2" key="1">
    <citation type="journal article" date="2015" name="MBio">
        <title>Genome-resolved metagenomic analysis reveals roles for candidate phyla and other microbial community members in biogeochemical transformations in oil reservoirs.</title>
        <authorList>
            <person name="Hu P."/>
            <person name="Tom L."/>
            <person name="Singh A."/>
            <person name="Thomas B.C."/>
            <person name="Baker B.J."/>
            <person name="Piceno Y.M."/>
            <person name="Andersen G.L."/>
            <person name="Banfield J.F."/>
        </authorList>
    </citation>
    <scope>NUCLEOTIDE SEQUENCE [LARGE SCALE GENOMIC DNA]</scope>
    <source>
        <strain evidence="3">49_2300</strain>
        <strain evidence="2">49_95</strain>
    </source>
</reference>
<accession>A0A101DEQ7</accession>
<feature type="transmembrane region" description="Helical" evidence="1">
    <location>
        <begin position="59"/>
        <end position="83"/>
    </location>
</feature>
<evidence type="ECO:0000256" key="1">
    <source>
        <dbReference type="SAM" id="Phobius"/>
    </source>
</evidence>
<reference evidence="4 5" key="2">
    <citation type="journal article" date="2015" name="MBio">
        <title>Genome-Resolved Metagenomic Analysis Reveals Roles for Candidate Phyla and Other Microbial Community Members in Biogeochemical Transformations in Oil Reservoirs.</title>
        <authorList>
            <person name="Hu P."/>
            <person name="Tom L."/>
            <person name="Singh A."/>
            <person name="Thomas B.C."/>
            <person name="Baker B.J."/>
            <person name="Piceno Y.M."/>
            <person name="Andersen G.L."/>
            <person name="Banfield J.F."/>
        </authorList>
    </citation>
    <scope>NUCLEOTIDE SEQUENCE [LARGE SCALE GENOMIC DNA]</scope>
</reference>
<comment type="caution">
    <text evidence="2">The sequence shown here is derived from an EMBL/GenBank/DDBJ whole genome shotgun (WGS) entry which is preliminary data.</text>
</comment>
<evidence type="ECO:0000313" key="4">
    <source>
        <dbReference type="Proteomes" id="UP000054015"/>
    </source>
</evidence>
<protein>
    <recommendedName>
        <fullName evidence="6">Metal-dependent hydrolase</fullName>
    </recommendedName>
</protein>
<dbReference type="AlphaFoldDB" id="A0A101DEQ7"/>
<evidence type="ECO:0000313" key="5">
    <source>
        <dbReference type="Proteomes" id="UP000054307"/>
    </source>
</evidence>
<evidence type="ECO:0000313" key="2">
    <source>
        <dbReference type="EMBL" id="KUJ94134.1"/>
    </source>
</evidence>
<feature type="transmembrane region" description="Helical" evidence="1">
    <location>
        <begin position="29"/>
        <end position="47"/>
    </location>
</feature>
<evidence type="ECO:0008006" key="6">
    <source>
        <dbReference type="Google" id="ProtNLM"/>
    </source>
</evidence>
<dbReference type="InterPro" id="IPR007404">
    <property type="entry name" value="YdjM-like"/>
</dbReference>
<gene>
    <name evidence="2" type="ORF">XD40_0728</name>
    <name evidence="3" type="ORF">XD48_0059</name>
</gene>
<keyword evidence="1" id="KW-0812">Transmembrane</keyword>
<dbReference type="EMBL" id="LGEQ01000009">
    <property type="protein sequence ID" value="KUJ94134.1"/>
    <property type="molecule type" value="Genomic_DNA"/>
</dbReference>
<dbReference type="EMBL" id="LGEX01000001">
    <property type="protein sequence ID" value="KUK07724.1"/>
    <property type="molecule type" value="Genomic_DNA"/>
</dbReference>
<evidence type="ECO:0000313" key="3">
    <source>
        <dbReference type="EMBL" id="KUK07724.1"/>
    </source>
</evidence>
<keyword evidence="1" id="KW-1133">Transmembrane helix</keyword>
<organism evidence="2 5">
    <name type="scientific">Archaeoglobus fulgidus</name>
    <dbReference type="NCBI Taxonomy" id="2234"/>
    <lineage>
        <taxon>Archaea</taxon>
        <taxon>Methanobacteriati</taxon>
        <taxon>Methanobacteriota</taxon>
        <taxon>Archaeoglobi</taxon>
        <taxon>Archaeoglobales</taxon>
        <taxon>Archaeoglobaceae</taxon>
        <taxon>Archaeoglobus</taxon>
    </lineage>
</organism>
<dbReference type="Proteomes" id="UP000054307">
    <property type="component" value="Unassembled WGS sequence"/>
</dbReference>
<sequence length="274" mass="31675">MRWITHIAMAFLFIKLIEISLLVDLSSYYLWPVIALYAVMPDFDTIAGIKHRTYTHTLYAPLIASIPLIFNLQLFTAALTAYLSHLFADMLTPAGLPLLHPKPTTYHLLPAAWRIKTGSGGELLLLSVVLLLSVSFTMAASTTELDKIFYYHRTSDIWVDISFYENGILKSFKDKKVVWTDRKSRIGIVENKKLKIIGREQIIHLKVTEMKPVKRYEKEIRTTMKRLRDMDRLITAYRTDSIWRDFLGTGRDLFLELNKNMNDKIDIRVVCSTS</sequence>
<dbReference type="Proteomes" id="UP000054015">
    <property type="component" value="Unassembled WGS sequence"/>
</dbReference>
<dbReference type="Pfam" id="PF04307">
    <property type="entry name" value="YdjM"/>
    <property type="match status" value="1"/>
</dbReference>
<keyword evidence="1" id="KW-0472">Membrane</keyword>
<proteinExistence type="predicted"/>
<dbReference type="PATRIC" id="fig|2234.6.peg.1115"/>
<name>A0A101DEQ7_ARCFL</name>